<feature type="signal peptide" evidence="2">
    <location>
        <begin position="1"/>
        <end position="23"/>
    </location>
</feature>
<accession>A0ABN9LA38</accession>
<dbReference type="EMBL" id="CAUEEQ010011660">
    <property type="protein sequence ID" value="CAJ0935783.1"/>
    <property type="molecule type" value="Genomic_DNA"/>
</dbReference>
<feature type="chain" id="PRO_5047245452" evidence="2">
    <location>
        <begin position="24"/>
        <end position="290"/>
    </location>
</feature>
<keyword evidence="2" id="KW-0732">Signal</keyword>
<proteinExistence type="predicted"/>
<keyword evidence="4" id="KW-1185">Reference proteome</keyword>
<dbReference type="Proteomes" id="UP001176940">
    <property type="component" value="Unassembled WGS sequence"/>
</dbReference>
<name>A0ABN9LA38_9NEOB</name>
<reference evidence="3" key="1">
    <citation type="submission" date="2023-07" db="EMBL/GenBank/DDBJ databases">
        <authorList>
            <person name="Stuckert A."/>
        </authorList>
    </citation>
    <scope>NUCLEOTIDE SEQUENCE</scope>
</reference>
<feature type="compositionally biased region" description="Pro residues" evidence="1">
    <location>
        <begin position="247"/>
        <end position="258"/>
    </location>
</feature>
<sequence length="290" mass="32604">MLSCDDAIISIIIPLLCVLKCSLLPIKEDVLQAEHDVMEQGIIQGDYTQPSLISAQRGFGDKEFFSLNNAVLHCTLFSFNNAILQSSFFSFNNAILHSSFFSFNIEILHCRFFSLNTTILHCRFFSLNTAISHCRFFSLNISILHCRYFSLNIAILHCWFFSLNTAVLHCRFFSLNTAILNCRFFSLNTAILHCRFFSINTAIHCIVKQTEFNLRERETTSKCDTLLNPVDVGEEAEPSSAPAAAEQPPPSVTRPAPNPDEVEGYIGGLSTALQNAVDKPLMLVLNYLFP</sequence>
<organism evidence="3 4">
    <name type="scientific">Ranitomeya imitator</name>
    <name type="common">mimic poison frog</name>
    <dbReference type="NCBI Taxonomy" id="111125"/>
    <lineage>
        <taxon>Eukaryota</taxon>
        <taxon>Metazoa</taxon>
        <taxon>Chordata</taxon>
        <taxon>Craniata</taxon>
        <taxon>Vertebrata</taxon>
        <taxon>Euteleostomi</taxon>
        <taxon>Amphibia</taxon>
        <taxon>Batrachia</taxon>
        <taxon>Anura</taxon>
        <taxon>Neobatrachia</taxon>
        <taxon>Hyloidea</taxon>
        <taxon>Dendrobatidae</taxon>
        <taxon>Dendrobatinae</taxon>
        <taxon>Ranitomeya</taxon>
    </lineage>
</organism>
<evidence type="ECO:0000313" key="4">
    <source>
        <dbReference type="Proteomes" id="UP001176940"/>
    </source>
</evidence>
<protein>
    <submittedName>
        <fullName evidence="3">Uncharacterized protein</fullName>
    </submittedName>
</protein>
<feature type="region of interest" description="Disordered" evidence="1">
    <location>
        <begin position="233"/>
        <end position="260"/>
    </location>
</feature>
<evidence type="ECO:0000256" key="1">
    <source>
        <dbReference type="SAM" id="MobiDB-lite"/>
    </source>
</evidence>
<evidence type="ECO:0000256" key="2">
    <source>
        <dbReference type="SAM" id="SignalP"/>
    </source>
</evidence>
<gene>
    <name evidence="3" type="ORF">RIMI_LOCUS6474686</name>
</gene>
<comment type="caution">
    <text evidence="3">The sequence shown here is derived from an EMBL/GenBank/DDBJ whole genome shotgun (WGS) entry which is preliminary data.</text>
</comment>
<evidence type="ECO:0000313" key="3">
    <source>
        <dbReference type="EMBL" id="CAJ0935783.1"/>
    </source>
</evidence>